<dbReference type="InterPro" id="IPR010445">
    <property type="entry name" value="LapA_dom"/>
</dbReference>
<gene>
    <name evidence="8" type="ORF">NCTC4822_01787</name>
</gene>
<reference evidence="8 9" key="1">
    <citation type="submission" date="2018-06" db="EMBL/GenBank/DDBJ databases">
        <authorList>
            <consortium name="Pathogen Informatics"/>
            <person name="Doyle S."/>
        </authorList>
    </citation>
    <scope>NUCLEOTIDE SEQUENCE [LARGE SCALE GENOMIC DNA]</scope>
    <source>
        <strain evidence="9">ATCC 11859 / DSM 33 / NCIB 8841 / NCTC 4822</strain>
    </source>
</reference>
<evidence type="ECO:0000256" key="5">
    <source>
        <dbReference type="SAM" id="Coils"/>
    </source>
</evidence>
<evidence type="ECO:0000256" key="2">
    <source>
        <dbReference type="ARBA" id="ARBA00022692"/>
    </source>
</evidence>
<dbReference type="RefSeq" id="WP_115361439.1">
    <property type="nucleotide sequence ID" value="NZ_CP038012.1"/>
</dbReference>
<dbReference type="PANTHER" id="PTHR41335">
    <property type="entry name" value="MEMBRANE PROTEIN-RELATED"/>
    <property type="match status" value="1"/>
</dbReference>
<dbReference type="GO" id="GO:0005886">
    <property type="term" value="C:plasma membrane"/>
    <property type="evidence" value="ECO:0007669"/>
    <property type="project" value="InterPro"/>
</dbReference>
<name>A0A380BTT0_SPOPA</name>
<protein>
    <submittedName>
        <fullName evidence="8">Uncharacterized integral membrane protein</fullName>
    </submittedName>
</protein>
<feature type="domain" description="Lipopolysaccharide assembly protein A" evidence="7">
    <location>
        <begin position="24"/>
        <end position="82"/>
    </location>
</feature>
<evidence type="ECO:0000256" key="4">
    <source>
        <dbReference type="ARBA" id="ARBA00023136"/>
    </source>
</evidence>
<dbReference type="PANTHER" id="PTHR41335:SF1">
    <property type="entry name" value="MEMBRANE PROTEIN"/>
    <property type="match status" value="1"/>
</dbReference>
<keyword evidence="3 6" id="KW-1133">Transmembrane helix</keyword>
<keyword evidence="5" id="KW-0175">Coiled coil</keyword>
<evidence type="ECO:0000313" key="9">
    <source>
        <dbReference type="Proteomes" id="UP000254519"/>
    </source>
</evidence>
<dbReference type="Pfam" id="PF06305">
    <property type="entry name" value="LapA_dom"/>
    <property type="match status" value="1"/>
</dbReference>
<feature type="transmembrane region" description="Helical" evidence="6">
    <location>
        <begin position="7"/>
        <end position="27"/>
    </location>
</feature>
<dbReference type="EMBL" id="UGYZ01000002">
    <property type="protein sequence ID" value="SUJ06991.1"/>
    <property type="molecule type" value="Genomic_DNA"/>
</dbReference>
<feature type="transmembrane region" description="Helical" evidence="6">
    <location>
        <begin position="39"/>
        <end position="62"/>
    </location>
</feature>
<keyword evidence="2 6" id="KW-0812">Transmembrane</keyword>
<dbReference type="OrthoDB" id="2990728at2"/>
<evidence type="ECO:0000256" key="6">
    <source>
        <dbReference type="SAM" id="Phobius"/>
    </source>
</evidence>
<keyword evidence="1" id="KW-1003">Cell membrane</keyword>
<evidence type="ECO:0000256" key="3">
    <source>
        <dbReference type="ARBA" id="ARBA00022989"/>
    </source>
</evidence>
<feature type="coiled-coil region" evidence="5">
    <location>
        <begin position="71"/>
        <end position="105"/>
    </location>
</feature>
<dbReference type="AlphaFoldDB" id="A0A380BTT0"/>
<evidence type="ECO:0000313" key="8">
    <source>
        <dbReference type="EMBL" id="SUJ06991.1"/>
    </source>
</evidence>
<keyword evidence="9" id="KW-1185">Reference proteome</keyword>
<evidence type="ECO:0000256" key="1">
    <source>
        <dbReference type="ARBA" id="ARBA00022475"/>
    </source>
</evidence>
<sequence length="110" mass="12165">MKFQWTWIVGLLFAVIIAVFSVINVEAVPVNYVFGTAEWPLVLVILGSALLGAAVSGIVALFRSVAGKHQVKELLKDVNAKELLIAAQQNEIAELQKQIPRKKERVKEQL</sequence>
<organism evidence="8 9">
    <name type="scientific">Sporosarcina pasteurii</name>
    <name type="common">Bacillus pasteurii</name>
    <dbReference type="NCBI Taxonomy" id="1474"/>
    <lineage>
        <taxon>Bacteria</taxon>
        <taxon>Bacillati</taxon>
        <taxon>Bacillota</taxon>
        <taxon>Bacilli</taxon>
        <taxon>Bacillales</taxon>
        <taxon>Caryophanaceae</taxon>
        <taxon>Sporosarcina</taxon>
    </lineage>
</organism>
<proteinExistence type="predicted"/>
<dbReference type="Proteomes" id="UP000254519">
    <property type="component" value="Unassembled WGS sequence"/>
</dbReference>
<evidence type="ECO:0000259" key="7">
    <source>
        <dbReference type="Pfam" id="PF06305"/>
    </source>
</evidence>
<keyword evidence="4 6" id="KW-0472">Membrane</keyword>
<accession>A0A380BTT0</accession>